<keyword evidence="2" id="KW-1185">Reference proteome</keyword>
<accession>A0A0B8ZY24</accession>
<dbReference type="Proteomes" id="UP000031338">
    <property type="component" value="Unassembled WGS sequence"/>
</dbReference>
<reference evidence="1 2" key="1">
    <citation type="submission" date="2014-10" db="EMBL/GenBank/DDBJ databases">
        <title>Draft genome sequence of Novosphingobium subterraneum DSM 12447.</title>
        <authorList>
            <person name="Gan H.M."/>
            <person name="Gan H.Y."/>
            <person name="Savka M.A."/>
        </authorList>
    </citation>
    <scope>NUCLEOTIDE SEQUENCE [LARGE SCALE GENOMIC DNA]</scope>
    <source>
        <strain evidence="1 2">DSM 12447</strain>
    </source>
</reference>
<gene>
    <name evidence="1" type="ORF">NJ75_04403</name>
</gene>
<sequence>MHSEENSPQTAAAYADSFDFCPFDLVQIVDAITQFGVGWQVSERFTAPVHGNSGTFAVIMCRHRREGDTFAQSKLADCSLEVLFP</sequence>
<evidence type="ECO:0000313" key="2">
    <source>
        <dbReference type="Proteomes" id="UP000031338"/>
    </source>
</evidence>
<proteinExistence type="predicted"/>
<evidence type="ECO:0000313" key="1">
    <source>
        <dbReference type="EMBL" id="KHS42037.1"/>
    </source>
</evidence>
<dbReference type="EMBL" id="JRVC01000033">
    <property type="protein sequence ID" value="KHS42037.1"/>
    <property type="molecule type" value="Genomic_DNA"/>
</dbReference>
<protein>
    <submittedName>
        <fullName evidence="1">Uncharacterized protein</fullName>
    </submittedName>
</protein>
<dbReference type="AlphaFoldDB" id="A0A0B8ZY24"/>
<organism evidence="1 2">
    <name type="scientific">Novosphingobium subterraneum</name>
    <dbReference type="NCBI Taxonomy" id="48936"/>
    <lineage>
        <taxon>Bacteria</taxon>
        <taxon>Pseudomonadati</taxon>
        <taxon>Pseudomonadota</taxon>
        <taxon>Alphaproteobacteria</taxon>
        <taxon>Sphingomonadales</taxon>
        <taxon>Sphingomonadaceae</taxon>
        <taxon>Novosphingobium</taxon>
    </lineage>
</organism>
<comment type="caution">
    <text evidence="1">The sequence shown here is derived from an EMBL/GenBank/DDBJ whole genome shotgun (WGS) entry which is preliminary data.</text>
</comment>
<name>A0A0B8ZY24_9SPHN</name>